<feature type="transmembrane region" description="Helical" evidence="1">
    <location>
        <begin position="45"/>
        <end position="66"/>
    </location>
</feature>
<feature type="transmembrane region" description="Helical" evidence="1">
    <location>
        <begin position="87"/>
        <end position="111"/>
    </location>
</feature>
<evidence type="ECO:0000256" key="1">
    <source>
        <dbReference type="SAM" id="Phobius"/>
    </source>
</evidence>
<feature type="transmembrane region" description="Helical" evidence="1">
    <location>
        <begin position="117"/>
        <end position="143"/>
    </location>
</feature>
<keyword evidence="1" id="KW-0812">Transmembrane</keyword>
<feature type="transmembrane region" description="Helical" evidence="1">
    <location>
        <begin position="150"/>
        <end position="171"/>
    </location>
</feature>
<evidence type="ECO:0000313" key="2">
    <source>
        <dbReference type="EMBL" id="KEZ52877.1"/>
    </source>
</evidence>
<gene>
    <name evidence="2" type="ORF">GS18_0208565</name>
</gene>
<dbReference type="Proteomes" id="UP000028549">
    <property type="component" value="Unassembled WGS sequence"/>
</dbReference>
<name>A0A084GZW5_METID</name>
<dbReference type="EMBL" id="JNVC02000004">
    <property type="protein sequence ID" value="KEZ52877.1"/>
    <property type="molecule type" value="Genomic_DNA"/>
</dbReference>
<feature type="transmembrane region" description="Helical" evidence="1">
    <location>
        <begin position="202"/>
        <end position="223"/>
    </location>
</feature>
<proteinExistence type="predicted"/>
<protein>
    <submittedName>
        <fullName evidence="2">Uncharacterized protein</fullName>
    </submittedName>
</protein>
<dbReference type="RefSeq" id="WP_029565943.1">
    <property type="nucleotide sequence ID" value="NZ_JNVC02000004.1"/>
</dbReference>
<dbReference type="AlphaFoldDB" id="A0A084GZW5"/>
<dbReference type="OrthoDB" id="2988466at2"/>
<sequence>MLKMEWIKLIRNNIVALIFGYILLMSLGINILAFGFQEVSWVESWLPVFTIFYIIILIDLLFWMAAMQISEDMETNMIQVMRTSRTVAHYFFSKHVLLLMIIVAAAFLALIPAVNQIAFLLQFLFLTLILSIVMIASGVLLAMIVKKQSVVMLAGSVVTGFIFAVMIRLVLPMWDIKPVPFNPFEPFIGAYYSLYLPEGPSAGTYIELTIFAVVFYVISLLIFKKVTFERGFRL</sequence>
<feature type="transmembrane region" description="Helical" evidence="1">
    <location>
        <begin position="12"/>
        <end position="33"/>
    </location>
</feature>
<evidence type="ECO:0000313" key="3">
    <source>
        <dbReference type="Proteomes" id="UP000028549"/>
    </source>
</evidence>
<comment type="caution">
    <text evidence="2">The sequence shown here is derived from an EMBL/GenBank/DDBJ whole genome shotgun (WGS) entry which is preliminary data.</text>
</comment>
<keyword evidence="1" id="KW-1133">Transmembrane helix</keyword>
<dbReference type="STRING" id="246786.GS18_0208565"/>
<organism evidence="2 3">
    <name type="scientific">Metabacillus indicus</name>
    <name type="common">Bacillus indicus</name>
    <dbReference type="NCBI Taxonomy" id="246786"/>
    <lineage>
        <taxon>Bacteria</taxon>
        <taxon>Bacillati</taxon>
        <taxon>Bacillota</taxon>
        <taxon>Bacilli</taxon>
        <taxon>Bacillales</taxon>
        <taxon>Bacillaceae</taxon>
        <taxon>Metabacillus</taxon>
    </lineage>
</organism>
<accession>A0A084GZW5</accession>
<keyword evidence="1" id="KW-0472">Membrane</keyword>
<reference evidence="2 3" key="1">
    <citation type="journal article" date="2005" name="Int. J. Syst. Evol. Microbiol.">
        <title>Bacillus cibi sp. nov., isolated from jeotgal, a traditional Korean fermented seafood.</title>
        <authorList>
            <person name="Yoon J.H."/>
            <person name="Lee C.H."/>
            <person name="Oh T.K."/>
        </authorList>
    </citation>
    <scope>NUCLEOTIDE SEQUENCE [LARGE SCALE GENOMIC DNA]</scope>
    <source>
        <strain evidence="2 3">DSM 16189</strain>
    </source>
</reference>
<keyword evidence="3" id="KW-1185">Reference proteome</keyword>